<gene>
    <name evidence="2" type="ORF">MNR06_00945</name>
</gene>
<name>A0ABY4C9Q5_9BACT</name>
<reference evidence="2" key="1">
    <citation type="submission" date="2022-03" db="EMBL/GenBank/DDBJ databases">
        <title>Genome Identification and Characterization of new species Bdellovibrio reynosense LBG001 sp. nov. from a Mexico soil sample.</title>
        <authorList>
            <person name="Camilli A."/>
            <person name="Ajao Y."/>
            <person name="Guo X."/>
        </authorList>
    </citation>
    <scope>NUCLEOTIDE SEQUENCE</scope>
    <source>
        <strain evidence="2">LBG001</strain>
    </source>
</reference>
<accession>A0ABY4C9Q5</accession>
<organism evidence="2 3">
    <name type="scientific">Bdellovibrio reynosensis</name>
    <dbReference type="NCBI Taxonomy" id="2835041"/>
    <lineage>
        <taxon>Bacteria</taxon>
        <taxon>Pseudomonadati</taxon>
        <taxon>Bdellovibrionota</taxon>
        <taxon>Bdellovibrionia</taxon>
        <taxon>Bdellovibrionales</taxon>
        <taxon>Pseudobdellovibrionaceae</taxon>
        <taxon>Bdellovibrio</taxon>
    </lineage>
</organism>
<evidence type="ECO:0000313" key="3">
    <source>
        <dbReference type="Proteomes" id="UP000830116"/>
    </source>
</evidence>
<feature type="signal peptide" evidence="1">
    <location>
        <begin position="1"/>
        <end position="25"/>
    </location>
</feature>
<dbReference type="EMBL" id="CP093442">
    <property type="protein sequence ID" value="UOF01519.1"/>
    <property type="molecule type" value="Genomic_DNA"/>
</dbReference>
<evidence type="ECO:0000256" key="1">
    <source>
        <dbReference type="SAM" id="SignalP"/>
    </source>
</evidence>
<keyword evidence="1" id="KW-0732">Signal</keyword>
<keyword evidence="3" id="KW-1185">Reference proteome</keyword>
<feature type="chain" id="PRO_5046288672" evidence="1">
    <location>
        <begin position="26"/>
        <end position="554"/>
    </location>
</feature>
<evidence type="ECO:0000313" key="2">
    <source>
        <dbReference type="EMBL" id="UOF01519.1"/>
    </source>
</evidence>
<dbReference type="Proteomes" id="UP000830116">
    <property type="component" value="Chromosome"/>
</dbReference>
<proteinExistence type="predicted"/>
<protein>
    <submittedName>
        <fullName evidence="2">Uncharacterized protein</fullName>
    </submittedName>
</protein>
<sequence length="554" mass="62191">MFTGTLHKTLSLYLALSLSPGITQAALNPADESIALKAYNFIVPGKRHEERCLILKPLPGMPQKVTKDEEDLCRANLYNSVSTNPAPKTYYSCPKVHNTSIAIESYKIPKGMGEIEFQKTVCPLSKAGKTKLKDAKDYPDKEVKFKFSSPGVSSGSMFGYYHVSNYLKAVDIPASVLRTVDTDTVLEHSLAGRYLSAVFKNSYLYRFYDMQTSLLLNLKHGSLSQIPSEYLGASHGLGIIPASFYNSTTRKLVSAPSYYQNRQLTDDRLTIYGPLSENPSNEASYSEISGTKPAKTRIEKFKTSSVHYPALKDFRPIEQILGSRDLAVAGQKMMGMQDTSSMLILDFLFENPDRIGNIHYKKKYFYRTSAGKVRDISQKKFQELSAKDLTTLTPEEQETLKAIQQTGVELKVMLLKDNDGGFDSNPFKKHQVIVDVKRSAASYDSWKDNADIFLNASMVVRHFNPDVYKGLVNLHGYVFSAQTKDAAKAYFTKGLQMTEGEYKDFSNNVLSIYRALYTNCKKNQLFLDLDTKNYFSANYKPILTTTPGVCEGQF</sequence>
<dbReference type="RefSeq" id="WP_243537959.1">
    <property type="nucleotide sequence ID" value="NZ_CP093442.1"/>
</dbReference>